<protein>
    <submittedName>
        <fullName evidence="1">Uncharacterized protein</fullName>
    </submittedName>
</protein>
<keyword evidence="1" id="KW-0934">Plastid</keyword>
<reference evidence="1" key="1">
    <citation type="journal article" date="2017" name="J. Phycol.">
        <title>Analysis of chloroplast genomes and a supermatrix inform reclassification of the Rhodomelaceae (Rhodophyta).</title>
        <authorList>
            <person name="Diaz-Tapia P."/>
            <person name="Maggs C.A."/>
            <person name="West J.A."/>
            <person name="Verbruggen H."/>
        </authorList>
    </citation>
    <scope>NUCLEOTIDE SEQUENCE</scope>
    <source>
        <strain evidence="1">PD1024</strain>
    </source>
</reference>
<proteinExistence type="predicted"/>
<dbReference type="RefSeq" id="YP_009397156.1">
    <property type="nucleotide sequence ID" value="NC_035286.1"/>
</dbReference>
<dbReference type="GeneID" id="33359470"/>
<name>A0A1Z1MKH4_9FLOR</name>
<geneLocation type="chloroplast" evidence="1"/>
<evidence type="ECO:0000313" key="1">
    <source>
        <dbReference type="EMBL" id="ARW66342.1"/>
    </source>
</evidence>
<dbReference type="EMBL" id="MF101442">
    <property type="protein sequence ID" value="ARW66342.1"/>
    <property type="molecule type" value="Genomic_DNA"/>
</dbReference>
<dbReference type="AlphaFoldDB" id="A0A1Z1MKH4"/>
<sequence>MSKAKCDQSHNKLMKTIKKLLATNLEYNKLINKSSSIYCK</sequence>
<organism evidence="1">
    <name type="scientific">Thuretia quercifolia</name>
    <dbReference type="NCBI Taxonomy" id="189650"/>
    <lineage>
        <taxon>Eukaryota</taxon>
        <taxon>Rhodophyta</taxon>
        <taxon>Florideophyceae</taxon>
        <taxon>Rhodymeniophycidae</taxon>
        <taxon>Ceramiales</taxon>
        <taxon>Dasyaceae</taxon>
        <taxon>Thuretia</taxon>
    </lineage>
</organism>
<gene>
    <name evidence="1" type="primary">orf40</name>
</gene>
<accession>A0A1Z1MKH4</accession>
<keyword evidence="1" id="KW-0150">Chloroplast</keyword>